<evidence type="ECO:0000256" key="1">
    <source>
        <dbReference type="ARBA" id="ARBA00023016"/>
    </source>
</evidence>
<evidence type="ECO:0000313" key="6">
    <source>
        <dbReference type="Proteomes" id="UP000789572"/>
    </source>
</evidence>
<dbReference type="InterPro" id="IPR002068">
    <property type="entry name" value="A-crystallin/Hsp20_dom"/>
</dbReference>
<dbReference type="AlphaFoldDB" id="A0A9N9DDE0"/>
<proteinExistence type="inferred from homology"/>
<dbReference type="InterPro" id="IPR008978">
    <property type="entry name" value="HSP20-like_chaperone"/>
</dbReference>
<name>A0A9N9DDE0_9GLOM</name>
<dbReference type="PANTHER" id="PTHR11527">
    <property type="entry name" value="HEAT-SHOCK PROTEIN 20 FAMILY MEMBER"/>
    <property type="match status" value="1"/>
</dbReference>
<dbReference type="PROSITE" id="PS01031">
    <property type="entry name" value="SHSP"/>
    <property type="match status" value="1"/>
</dbReference>
<reference evidence="5" key="1">
    <citation type="submission" date="2021-06" db="EMBL/GenBank/DDBJ databases">
        <authorList>
            <person name="Kallberg Y."/>
            <person name="Tangrot J."/>
            <person name="Rosling A."/>
        </authorList>
    </citation>
    <scope>NUCLEOTIDE SEQUENCE</scope>
    <source>
        <strain evidence="5">IA702</strain>
    </source>
</reference>
<dbReference type="Gene3D" id="2.60.40.790">
    <property type="match status" value="1"/>
</dbReference>
<feature type="domain" description="SHSP" evidence="4">
    <location>
        <begin position="38"/>
        <end position="149"/>
    </location>
</feature>
<accession>A0A9N9DDE0</accession>
<comment type="similarity">
    <text evidence="2 3">Belongs to the small heat shock protein (HSP20) family.</text>
</comment>
<dbReference type="SUPFAM" id="SSF49764">
    <property type="entry name" value="HSP20-like chaperones"/>
    <property type="match status" value="1"/>
</dbReference>
<dbReference type="Pfam" id="PF00011">
    <property type="entry name" value="HSP20"/>
    <property type="match status" value="1"/>
</dbReference>
<comment type="caution">
    <text evidence="5">The sequence shown here is derived from an EMBL/GenBank/DDBJ whole genome shotgun (WGS) entry which is preliminary data.</text>
</comment>
<dbReference type="OrthoDB" id="1431247at2759"/>
<keyword evidence="1" id="KW-0346">Stress response</keyword>
<protein>
    <submittedName>
        <fullName evidence="5">4280_t:CDS:1</fullName>
    </submittedName>
</protein>
<evidence type="ECO:0000313" key="5">
    <source>
        <dbReference type="EMBL" id="CAG8631328.1"/>
    </source>
</evidence>
<evidence type="ECO:0000256" key="3">
    <source>
        <dbReference type="RuleBase" id="RU003616"/>
    </source>
</evidence>
<dbReference type="Proteomes" id="UP000789572">
    <property type="component" value="Unassembled WGS sequence"/>
</dbReference>
<evidence type="ECO:0000256" key="2">
    <source>
        <dbReference type="PROSITE-ProRule" id="PRU00285"/>
    </source>
</evidence>
<evidence type="ECO:0000259" key="4">
    <source>
        <dbReference type="PROSITE" id="PS01031"/>
    </source>
</evidence>
<organism evidence="5 6">
    <name type="scientific">Paraglomus occultum</name>
    <dbReference type="NCBI Taxonomy" id="144539"/>
    <lineage>
        <taxon>Eukaryota</taxon>
        <taxon>Fungi</taxon>
        <taxon>Fungi incertae sedis</taxon>
        <taxon>Mucoromycota</taxon>
        <taxon>Glomeromycotina</taxon>
        <taxon>Glomeromycetes</taxon>
        <taxon>Paraglomerales</taxon>
        <taxon>Paraglomeraceae</taxon>
        <taxon>Paraglomus</taxon>
    </lineage>
</organism>
<sequence length="149" mass="17131">MSLIGVDDRLEHQVNRLFDDFINDLRTTRRGETTRRPNNDRQKWAPLIDVHERDKDYVVTAELPGVKKDQINLDVRENTLVISGETKKDQQFNEGNAHVRERRWGSFSRSIGLPNNIKAAEISAKFNDGVLEVTIPKIEAVQPKKITIN</sequence>
<dbReference type="CDD" id="cd06464">
    <property type="entry name" value="ACD_sHsps-like"/>
    <property type="match status" value="1"/>
</dbReference>
<dbReference type="EMBL" id="CAJVPJ010002901">
    <property type="protein sequence ID" value="CAG8631328.1"/>
    <property type="molecule type" value="Genomic_DNA"/>
</dbReference>
<dbReference type="InterPro" id="IPR031107">
    <property type="entry name" value="Small_HSP"/>
</dbReference>
<keyword evidence="6" id="KW-1185">Reference proteome</keyword>
<gene>
    <name evidence="5" type="ORF">POCULU_LOCUS8909</name>
</gene>